<dbReference type="SUPFAM" id="SSF55729">
    <property type="entry name" value="Acyl-CoA N-acyltransferases (Nat)"/>
    <property type="match status" value="1"/>
</dbReference>
<proteinExistence type="predicted"/>
<protein>
    <recommendedName>
        <fullName evidence="4">N-acyltransferase</fullName>
    </recommendedName>
</protein>
<evidence type="ECO:0000313" key="2">
    <source>
        <dbReference type="EMBL" id="GAA2112043.1"/>
    </source>
</evidence>
<keyword evidence="3" id="KW-1185">Reference proteome</keyword>
<feature type="region of interest" description="Disordered" evidence="1">
    <location>
        <begin position="405"/>
        <end position="447"/>
    </location>
</feature>
<reference evidence="2 3" key="1">
    <citation type="journal article" date="2019" name="Int. J. Syst. Evol. Microbiol.">
        <title>The Global Catalogue of Microorganisms (GCM) 10K type strain sequencing project: providing services to taxonomists for standard genome sequencing and annotation.</title>
        <authorList>
            <consortium name="The Broad Institute Genomics Platform"/>
            <consortium name="The Broad Institute Genome Sequencing Center for Infectious Disease"/>
            <person name="Wu L."/>
            <person name="Ma J."/>
        </authorList>
    </citation>
    <scope>NUCLEOTIDE SEQUENCE [LARGE SCALE GENOMIC DNA]</scope>
    <source>
        <strain evidence="2 3">JCM 14559</strain>
    </source>
</reference>
<feature type="compositionally biased region" description="Basic and acidic residues" evidence="1">
    <location>
        <begin position="438"/>
        <end position="447"/>
    </location>
</feature>
<gene>
    <name evidence="2" type="ORF">GCM10009759_54460</name>
</gene>
<evidence type="ECO:0000256" key="1">
    <source>
        <dbReference type="SAM" id="MobiDB-lite"/>
    </source>
</evidence>
<dbReference type="InterPro" id="IPR016181">
    <property type="entry name" value="Acyl_CoA_acyltransferase"/>
</dbReference>
<evidence type="ECO:0008006" key="4">
    <source>
        <dbReference type="Google" id="ProtNLM"/>
    </source>
</evidence>
<name>A0ABN2XIR2_9ACTN</name>
<comment type="caution">
    <text evidence="2">The sequence shown here is derived from an EMBL/GenBank/DDBJ whole genome shotgun (WGS) entry which is preliminary data.</text>
</comment>
<dbReference type="RefSeq" id="WP_344555576.1">
    <property type="nucleotide sequence ID" value="NZ_BAAANS010000042.1"/>
</dbReference>
<organism evidence="2 3">
    <name type="scientific">Kitasatospora saccharophila</name>
    <dbReference type="NCBI Taxonomy" id="407973"/>
    <lineage>
        <taxon>Bacteria</taxon>
        <taxon>Bacillati</taxon>
        <taxon>Actinomycetota</taxon>
        <taxon>Actinomycetes</taxon>
        <taxon>Kitasatosporales</taxon>
        <taxon>Streptomycetaceae</taxon>
        <taxon>Kitasatospora</taxon>
    </lineage>
</organism>
<sequence>MLPGRSWAGPRAADPQRDRYRVEVRRGVAQLPPGLWERLAPADDPMWSRSVFAALEGSRVGPAGYAYLTVHRDGEPVALLPLSLFPDLALDRIVGPDERRRLAPLRRLAPRLLRVPTLFCGHLLGQGHLLAPEPLDPVAGRLLVAAVLDLARRERLGTVLFKDFAGPDLAPLRAPLTEAGFFLAPALPDTELALPGASFEDYLATLPAKPRRNARAKIRRFDAHPGLRIEVLAEFDHLLPQLPALYRQVMDRADQTLDVLDDAFLAAVAADPDSRLVACFEDAPAKRAEDAPAAGREGVPERARLVGFLLCLFAGDGATGARIGLDYRLAHEAALYHNLHYAAVRLALSNGSRRIRFAQTAYLPKVEMGCALVGQWHAMTHLCPLPRALLRRLLPAALGAARTQALGPHADRLPSRPAPGTPSRPARGAPLPAPASRPVERPSDAAR</sequence>
<feature type="compositionally biased region" description="Low complexity" evidence="1">
    <location>
        <begin position="423"/>
        <end position="437"/>
    </location>
</feature>
<dbReference type="EMBL" id="BAAANS010000042">
    <property type="protein sequence ID" value="GAA2112043.1"/>
    <property type="molecule type" value="Genomic_DNA"/>
</dbReference>
<dbReference type="Proteomes" id="UP001500897">
    <property type="component" value="Unassembled WGS sequence"/>
</dbReference>
<accession>A0ABN2XIR2</accession>
<evidence type="ECO:0000313" key="3">
    <source>
        <dbReference type="Proteomes" id="UP001500897"/>
    </source>
</evidence>